<feature type="domain" description="Glycosyltransferase 2-like" evidence="1">
    <location>
        <begin position="14"/>
        <end position="145"/>
    </location>
</feature>
<name>A0A5J6IZG7_STRVI</name>
<dbReference type="Pfam" id="PF00535">
    <property type="entry name" value="Glycos_transf_2"/>
    <property type="match status" value="1"/>
</dbReference>
<dbReference type="CDD" id="cd00761">
    <property type="entry name" value="Glyco_tranf_GTA_type"/>
    <property type="match status" value="1"/>
</dbReference>
<reference evidence="2 3" key="1">
    <citation type="submission" date="2017-09" db="EMBL/GenBank/DDBJ databases">
        <authorList>
            <person name="Lee N."/>
            <person name="Cho B.-K."/>
        </authorList>
    </citation>
    <scope>NUCLEOTIDE SEQUENCE [LARGE SCALE GENOMIC DNA]</scope>
    <source>
        <strain evidence="2 3">ATCC 27476</strain>
    </source>
</reference>
<dbReference type="Gene3D" id="3.90.550.10">
    <property type="entry name" value="Spore Coat Polysaccharide Biosynthesis Protein SpsA, Chain A"/>
    <property type="match status" value="1"/>
</dbReference>
<accession>A0A5J6IZG7</accession>
<dbReference type="AlphaFoldDB" id="A0A5J6IZG7"/>
<protein>
    <submittedName>
        <fullName evidence="2">Glycosyltransferase</fullName>
    </submittedName>
</protein>
<dbReference type="PANTHER" id="PTHR43685">
    <property type="entry name" value="GLYCOSYLTRANSFERASE"/>
    <property type="match status" value="1"/>
</dbReference>
<keyword evidence="2" id="KW-0808">Transferase</keyword>
<organism evidence="2 3">
    <name type="scientific">Streptomyces vinaceus</name>
    <dbReference type="NCBI Taxonomy" id="1960"/>
    <lineage>
        <taxon>Bacteria</taxon>
        <taxon>Bacillati</taxon>
        <taxon>Actinomycetota</taxon>
        <taxon>Actinomycetes</taxon>
        <taxon>Kitasatosporales</taxon>
        <taxon>Streptomycetaceae</taxon>
        <taxon>Streptomyces</taxon>
    </lineage>
</organism>
<sequence>MLRCMHHAPVPEITVIIAVYNAMPYLTECLDSALGQSLGAERLEVIAVDDGSTDGSGAELERYAARYPQLRVVHQPNSGGPGGPRNRALDLARGRYVFFLDADDHLGPEALERLLDMAEAQGSDVVLAKQVGLGRTVSDKAHRHAEEADLHTSEVYRSLHSAKLMRRQVIEDAGLRYPEELWYGEDQIFVTEVYLAAGKISVVGDYDCYFLRRREDGQNITSRPRTAGETVAHIERVMALVADRVRDPVGRRRMLGRHFRSLLRTALRPAVEARHENPPFSAEVYDRARALVQTYWRPDMGGELPPIDWIRLYAFACGPLPAFEQLMEYDPALEPAPREIVDNGRVYRCYPLFRDPAAGLPDVLFDVTDRLRTQHRLSSLTWQGAGRIRLTGHAYIQSLGTGRMQSELLLRARETGEEHLVPLLARPAPELTEQNPELMMAGFLAELDLATLAGGGPLAPGTWDCFLNVRADGVVRTVRLGRRHAPELDRTARRSKVLARDPGDATELTAAAFFTTYGNLSFEVVRRLPLPTA</sequence>
<evidence type="ECO:0000313" key="2">
    <source>
        <dbReference type="EMBL" id="QEV44387.1"/>
    </source>
</evidence>
<dbReference type="EMBL" id="CP023692">
    <property type="protein sequence ID" value="QEV44387.1"/>
    <property type="molecule type" value="Genomic_DNA"/>
</dbReference>
<evidence type="ECO:0000313" key="3">
    <source>
        <dbReference type="Proteomes" id="UP000325563"/>
    </source>
</evidence>
<keyword evidence="3" id="KW-1185">Reference proteome</keyword>
<dbReference type="InterPro" id="IPR050834">
    <property type="entry name" value="Glycosyltransf_2"/>
</dbReference>
<dbReference type="InterPro" id="IPR029044">
    <property type="entry name" value="Nucleotide-diphossugar_trans"/>
</dbReference>
<gene>
    <name evidence="2" type="ORF">CP980_04260</name>
</gene>
<dbReference type="KEGG" id="svn:CP980_04260"/>
<proteinExistence type="predicted"/>
<dbReference type="PANTHER" id="PTHR43685:SF2">
    <property type="entry name" value="GLYCOSYLTRANSFERASE 2-LIKE DOMAIN-CONTAINING PROTEIN"/>
    <property type="match status" value="1"/>
</dbReference>
<evidence type="ECO:0000259" key="1">
    <source>
        <dbReference type="Pfam" id="PF00535"/>
    </source>
</evidence>
<dbReference type="GO" id="GO:0016740">
    <property type="term" value="F:transferase activity"/>
    <property type="evidence" value="ECO:0007669"/>
    <property type="project" value="UniProtKB-KW"/>
</dbReference>
<dbReference type="InterPro" id="IPR001173">
    <property type="entry name" value="Glyco_trans_2-like"/>
</dbReference>
<dbReference type="SUPFAM" id="SSF53448">
    <property type="entry name" value="Nucleotide-diphospho-sugar transferases"/>
    <property type="match status" value="1"/>
</dbReference>
<dbReference type="Proteomes" id="UP000325563">
    <property type="component" value="Chromosome"/>
</dbReference>